<keyword evidence="2" id="KW-1185">Reference proteome</keyword>
<reference evidence="1 2" key="1">
    <citation type="submission" date="2016-01" db="EMBL/GenBank/DDBJ databases">
        <title>Genome sequencing of Roseivirga spongicola UST030701-084.</title>
        <authorList>
            <person name="Selvaratnam C."/>
            <person name="Thevarajoo S."/>
            <person name="Goh K.M."/>
            <person name="Ee R."/>
            <person name="Chan K.-G."/>
            <person name="Chong C.S."/>
        </authorList>
    </citation>
    <scope>NUCLEOTIDE SEQUENCE [LARGE SCALE GENOMIC DNA]</scope>
    <source>
        <strain evidence="1 2">UST030701-084</strain>
    </source>
</reference>
<dbReference type="NCBIfam" id="TIGR02681">
    <property type="entry name" value="phage_pRha"/>
    <property type="match status" value="1"/>
</dbReference>
<dbReference type="EMBL" id="LRPC01000002">
    <property type="protein sequence ID" value="KYG76915.1"/>
    <property type="molecule type" value="Genomic_DNA"/>
</dbReference>
<protein>
    <recommendedName>
        <fullName evidence="3">Phage regulatory protein</fullName>
    </recommendedName>
</protein>
<name>A0A150XDW4_9BACT</name>
<dbReference type="InterPro" id="IPR014054">
    <property type="entry name" value="Phage_regulatory_Rha"/>
</dbReference>
<dbReference type="Pfam" id="PF09669">
    <property type="entry name" value="Phage_pRha"/>
    <property type="match status" value="1"/>
</dbReference>
<organism evidence="1 2">
    <name type="scientific">Roseivirga spongicola</name>
    <dbReference type="NCBI Taxonomy" id="333140"/>
    <lineage>
        <taxon>Bacteria</taxon>
        <taxon>Pseudomonadati</taxon>
        <taxon>Bacteroidota</taxon>
        <taxon>Cytophagia</taxon>
        <taxon>Cytophagales</taxon>
        <taxon>Roseivirgaceae</taxon>
        <taxon>Roseivirga</taxon>
    </lineage>
</organism>
<evidence type="ECO:0008006" key="3">
    <source>
        <dbReference type="Google" id="ProtNLM"/>
    </source>
</evidence>
<dbReference type="AlphaFoldDB" id="A0A150XDW4"/>
<accession>A0A150XDW4</accession>
<proteinExistence type="predicted"/>
<dbReference type="Proteomes" id="UP000075606">
    <property type="component" value="Unassembled WGS sequence"/>
</dbReference>
<dbReference type="OrthoDB" id="1078540at2"/>
<dbReference type="STRING" id="333140.AWW68_18840"/>
<gene>
    <name evidence="1" type="ORF">AWW68_18840</name>
</gene>
<evidence type="ECO:0000313" key="1">
    <source>
        <dbReference type="EMBL" id="KYG76915.1"/>
    </source>
</evidence>
<evidence type="ECO:0000313" key="2">
    <source>
        <dbReference type="Proteomes" id="UP000075606"/>
    </source>
</evidence>
<comment type="caution">
    <text evidence="1">The sequence shown here is derived from an EMBL/GenBank/DDBJ whole genome shotgun (WGS) entry which is preliminary data.</text>
</comment>
<dbReference type="RefSeq" id="WP_068218561.1">
    <property type="nucleotide sequence ID" value="NZ_LRPC01000002.1"/>
</dbReference>
<sequence length="204" mass="23414">MKELVTQHDGKNVTTSLMVAETFGKQHKHVLRSVQNLDCSAEFTESNYGLSSYNDSTGRSLPFYYMTKDGFTFLVMGFRGEKAAKFKEDFIRAFNQMEKSLSSPSTAKQLLMQAEYLVSMENRMDTFDVRLSKLEKLENGLDYLSIAGFGSQIKRHISRVEAIRLGKEVTRYCKSNGIPISTTEHERYGYVNVYPKHVLERFIN</sequence>